<evidence type="ECO:0008006" key="3">
    <source>
        <dbReference type="Google" id="ProtNLM"/>
    </source>
</evidence>
<gene>
    <name evidence="1" type="ORF">A1O1_07935</name>
</gene>
<dbReference type="HOGENOM" id="CLU_102618_0_0_1"/>
<dbReference type="Proteomes" id="UP000019484">
    <property type="component" value="Unassembled WGS sequence"/>
</dbReference>
<dbReference type="RefSeq" id="XP_007726991.1">
    <property type="nucleotide sequence ID" value="XM_007728801.1"/>
</dbReference>
<proteinExistence type="predicted"/>
<evidence type="ECO:0000313" key="2">
    <source>
        <dbReference type="Proteomes" id="UP000019484"/>
    </source>
</evidence>
<evidence type="ECO:0000313" key="1">
    <source>
        <dbReference type="EMBL" id="EXJ81870.1"/>
    </source>
</evidence>
<protein>
    <recommendedName>
        <fullName evidence="3">F-box domain-containing protein</fullName>
    </recommendedName>
</protein>
<sequence length="179" mass="20930">MKRVRYHLNEPKINSSIFKSKQVAQQNTFFKLPLEVTHHIWKLLPTVADRLSLALTCKENAAMFEATKAIKLRDGIHYYFPKPLRTTRVHRLQVLTRLQSWVPRNLRLCYRCVQYIDLLHPDNRGQWGGDTKIVTDGLATAKAMREGPRCALCIMADKFELAKHKKAYQEVLRLTWNLD</sequence>
<keyword evidence="2" id="KW-1185">Reference proteome</keyword>
<dbReference type="GeneID" id="19162790"/>
<reference evidence="1 2" key="1">
    <citation type="submission" date="2013-03" db="EMBL/GenBank/DDBJ databases">
        <title>The Genome Sequence of Capronia coronata CBS 617.96.</title>
        <authorList>
            <consortium name="The Broad Institute Genomics Platform"/>
            <person name="Cuomo C."/>
            <person name="de Hoog S."/>
            <person name="Gorbushina A."/>
            <person name="Walker B."/>
            <person name="Young S.K."/>
            <person name="Zeng Q."/>
            <person name="Gargeya S."/>
            <person name="Fitzgerald M."/>
            <person name="Haas B."/>
            <person name="Abouelleil A."/>
            <person name="Allen A.W."/>
            <person name="Alvarado L."/>
            <person name="Arachchi H.M."/>
            <person name="Berlin A.M."/>
            <person name="Chapman S.B."/>
            <person name="Gainer-Dewar J."/>
            <person name="Goldberg J."/>
            <person name="Griggs A."/>
            <person name="Gujja S."/>
            <person name="Hansen M."/>
            <person name="Howarth C."/>
            <person name="Imamovic A."/>
            <person name="Ireland A."/>
            <person name="Larimer J."/>
            <person name="McCowan C."/>
            <person name="Murphy C."/>
            <person name="Pearson M."/>
            <person name="Poon T.W."/>
            <person name="Priest M."/>
            <person name="Roberts A."/>
            <person name="Saif S."/>
            <person name="Shea T."/>
            <person name="Sisk P."/>
            <person name="Sykes S."/>
            <person name="Wortman J."/>
            <person name="Nusbaum C."/>
            <person name="Birren B."/>
        </authorList>
    </citation>
    <scope>NUCLEOTIDE SEQUENCE [LARGE SCALE GENOMIC DNA]</scope>
    <source>
        <strain evidence="1 2">CBS 617.96</strain>
    </source>
</reference>
<organism evidence="1 2">
    <name type="scientific">Capronia coronata CBS 617.96</name>
    <dbReference type="NCBI Taxonomy" id="1182541"/>
    <lineage>
        <taxon>Eukaryota</taxon>
        <taxon>Fungi</taxon>
        <taxon>Dikarya</taxon>
        <taxon>Ascomycota</taxon>
        <taxon>Pezizomycotina</taxon>
        <taxon>Eurotiomycetes</taxon>
        <taxon>Chaetothyriomycetidae</taxon>
        <taxon>Chaetothyriales</taxon>
        <taxon>Herpotrichiellaceae</taxon>
        <taxon>Capronia</taxon>
    </lineage>
</organism>
<comment type="caution">
    <text evidence="1">The sequence shown here is derived from an EMBL/GenBank/DDBJ whole genome shotgun (WGS) entry which is preliminary data.</text>
</comment>
<dbReference type="AlphaFoldDB" id="W9XX08"/>
<dbReference type="OrthoDB" id="4112164at2759"/>
<dbReference type="EMBL" id="AMWN01000007">
    <property type="protein sequence ID" value="EXJ81870.1"/>
    <property type="molecule type" value="Genomic_DNA"/>
</dbReference>
<accession>W9XX08</accession>
<name>W9XX08_9EURO</name>